<sequence>MAVPTVDGLIMRKKGGIQPSKFIQIKFRLLQSGKSVK</sequence>
<protein>
    <submittedName>
        <fullName evidence="1">Uncharacterized protein</fullName>
    </submittedName>
</protein>
<evidence type="ECO:0000313" key="1">
    <source>
        <dbReference type="EMBL" id="CEK29184.1"/>
    </source>
</evidence>
<accession>A0A0A8VMI9</accession>
<organism evidence="1">
    <name type="scientific">Yersinia ruckeri</name>
    <dbReference type="NCBI Taxonomy" id="29486"/>
    <lineage>
        <taxon>Bacteria</taxon>
        <taxon>Pseudomonadati</taxon>
        <taxon>Pseudomonadota</taxon>
        <taxon>Gammaproteobacteria</taxon>
        <taxon>Enterobacterales</taxon>
        <taxon>Yersiniaceae</taxon>
        <taxon>Yersinia</taxon>
    </lineage>
</organism>
<proteinExistence type="predicted"/>
<gene>
    <name evidence="1" type="ORF">CSF007_17405</name>
</gene>
<dbReference type="EMBL" id="LN681231">
    <property type="protein sequence ID" value="CEK29184.1"/>
    <property type="molecule type" value="Genomic_DNA"/>
</dbReference>
<reference evidence="1" key="1">
    <citation type="journal article" date="2015" name="Genome Announc.">
        <title>Complete Genome Sequence of Yersinia ruckeri Strain CSF007-82, Etiologic Agent of Red Mouth Disease in Salmonid Fish.</title>
        <authorList>
            <person name="Nelson M.C."/>
            <person name="LaPatra S.E."/>
            <person name="Welch T.J."/>
            <person name="Graf J."/>
        </authorList>
    </citation>
    <scope>NUCLEOTIDE SEQUENCE</scope>
    <source>
        <strain evidence="1">CSF007-82</strain>
    </source>
</reference>
<name>A0A0A8VMI9_YERRU</name>
<dbReference type="AlphaFoldDB" id="A0A0A8VMI9"/>